<protein>
    <submittedName>
        <fullName evidence="2">Uncharacterized protein</fullName>
    </submittedName>
</protein>
<keyword evidence="3" id="KW-1185">Reference proteome</keyword>
<sequence length="37" mass="4333">MKSYNDMTVISEKIDSDNKIHSIQQTGEVYTSEKKQR</sequence>
<gene>
    <name evidence="2" type="ORF">SAMN05444350_1565</name>
</gene>
<dbReference type="EMBL" id="FQZN01000056">
    <property type="protein sequence ID" value="SHJ75092.1"/>
    <property type="molecule type" value="Genomic_DNA"/>
</dbReference>
<reference evidence="3" key="1">
    <citation type="submission" date="2016-11" db="EMBL/GenBank/DDBJ databases">
        <authorList>
            <person name="Varghese N."/>
            <person name="Submissions S."/>
        </authorList>
    </citation>
    <scope>NUCLEOTIDE SEQUENCE [LARGE SCALE GENOMIC DNA]</scope>
    <source>
        <strain evidence="3">DSM 26884</strain>
    </source>
</reference>
<feature type="region of interest" description="Disordered" evidence="1">
    <location>
        <begin position="18"/>
        <end position="37"/>
    </location>
</feature>
<name>A0A1M6LVD5_9BACE</name>
<proteinExistence type="predicted"/>
<dbReference type="AlphaFoldDB" id="A0A1M6LVD5"/>
<accession>A0A1M6LVD5</accession>
<evidence type="ECO:0000256" key="1">
    <source>
        <dbReference type="SAM" id="MobiDB-lite"/>
    </source>
</evidence>
<evidence type="ECO:0000313" key="3">
    <source>
        <dbReference type="Proteomes" id="UP000184192"/>
    </source>
</evidence>
<evidence type="ECO:0000313" key="2">
    <source>
        <dbReference type="EMBL" id="SHJ75092.1"/>
    </source>
</evidence>
<dbReference type="Proteomes" id="UP000184192">
    <property type="component" value="Unassembled WGS sequence"/>
</dbReference>
<organism evidence="2 3">
    <name type="scientific">Bacteroides stercorirosoris</name>
    <dbReference type="NCBI Taxonomy" id="871324"/>
    <lineage>
        <taxon>Bacteria</taxon>
        <taxon>Pseudomonadati</taxon>
        <taxon>Bacteroidota</taxon>
        <taxon>Bacteroidia</taxon>
        <taxon>Bacteroidales</taxon>
        <taxon>Bacteroidaceae</taxon>
        <taxon>Bacteroides</taxon>
    </lineage>
</organism>